<dbReference type="STRING" id="29367.CLPUN_01250"/>
<feature type="transmembrane region" description="Helical" evidence="1">
    <location>
        <begin position="106"/>
        <end position="130"/>
    </location>
</feature>
<evidence type="ECO:0000313" key="2">
    <source>
        <dbReference type="EMBL" id="OOM82423.1"/>
    </source>
</evidence>
<feature type="transmembrane region" description="Helical" evidence="1">
    <location>
        <begin position="150"/>
        <end position="169"/>
    </location>
</feature>
<sequence>MNEFFRRLISNLKFTFFLKRIYLVVGIFILIFLLKLDYMFNCINSQEYINAMFFSPNTLTDNVLEVLIWSIYQFYLIYIIGDYIYKEFKMRNIYILCRIGSKRNYIVYLYLNILLICLLYYLMGISIFFILTVILNKQTFVPNLFSTLDILFTLVISGCFLSTIYLIIFSSIKNHIMSFIFTIVYVYLGVIIKDNYNINLFISLNLDFFWRIFLYTILIVNLIIISKFIIKEDMTNYLS</sequence>
<evidence type="ECO:0000256" key="1">
    <source>
        <dbReference type="SAM" id="Phobius"/>
    </source>
</evidence>
<accession>A0A1S8TX91</accession>
<feature type="transmembrane region" description="Helical" evidence="1">
    <location>
        <begin position="212"/>
        <end position="230"/>
    </location>
</feature>
<organism evidence="2 3">
    <name type="scientific">Clostridium puniceum</name>
    <dbReference type="NCBI Taxonomy" id="29367"/>
    <lineage>
        <taxon>Bacteria</taxon>
        <taxon>Bacillati</taxon>
        <taxon>Bacillota</taxon>
        <taxon>Clostridia</taxon>
        <taxon>Eubacteriales</taxon>
        <taxon>Clostridiaceae</taxon>
        <taxon>Clostridium</taxon>
    </lineage>
</organism>
<comment type="caution">
    <text evidence="2">The sequence shown here is derived from an EMBL/GenBank/DDBJ whole genome shotgun (WGS) entry which is preliminary data.</text>
</comment>
<keyword evidence="1" id="KW-0812">Transmembrane</keyword>
<feature type="transmembrane region" description="Helical" evidence="1">
    <location>
        <begin position="66"/>
        <end position="85"/>
    </location>
</feature>
<dbReference type="EMBL" id="LZZM01000011">
    <property type="protein sequence ID" value="OOM82423.1"/>
    <property type="molecule type" value="Genomic_DNA"/>
</dbReference>
<protein>
    <recommendedName>
        <fullName evidence="4">ABC-2 family transporter protein</fullName>
    </recommendedName>
</protein>
<dbReference type="Proteomes" id="UP000190890">
    <property type="component" value="Unassembled WGS sequence"/>
</dbReference>
<reference evidence="2 3" key="1">
    <citation type="submission" date="2016-05" db="EMBL/GenBank/DDBJ databases">
        <title>Microbial solvent formation.</title>
        <authorList>
            <person name="Poehlein A."/>
            <person name="Montoya Solano J.D."/>
            <person name="Flitsch S."/>
            <person name="Krabben P."/>
            <person name="Duerre P."/>
            <person name="Daniel R."/>
        </authorList>
    </citation>
    <scope>NUCLEOTIDE SEQUENCE [LARGE SCALE GENOMIC DNA]</scope>
    <source>
        <strain evidence="2 3">DSM 2619</strain>
    </source>
</reference>
<evidence type="ECO:0000313" key="3">
    <source>
        <dbReference type="Proteomes" id="UP000190890"/>
    </source>
</evidence>
<dbReference type="AlphaFoldDB" id="A0A1S8TX91"/>
<name>A0A1S8TX91_9CLOT</name>
<gene>
    <name evidence="2" type="ORF">CLPUN_01250</name>
</gene>
<keyword evidence="3" id="KW-1185">Reference proteome</keyword>
<proteinExistence type="predicted"/>
<feature type="transmembrane region" description="Helical" evidence="1">
    <location>
        <begin position="21"/>
        <end position="40"/>
    </location>
</feature>
<keyword evidence="1" id="KW-0472">Membrane</keyword>
<keyword evidence="1" id="KW-1133">Transmembrane helix</keyword>
<evidence type="ECO:0008006" key="4">
    <source>
        <dbReference type="Google" id="ProtNLM"/>
    </source>
</evidence>
<feature type="transmembrane region" description="Helical" evidence="1">
    <location>
        <begin position="176"/>
        <end position="192"/>
    </location>
</feature>